<dbReference type="InterPro" id="IPR023188">
    <property type="entry name" value="DPS_DNA-bd_CS"/>
</dbReference>
<comment type="subcellular location">
    <subcellularLocation>
        <location evidence="1">Cytoplasm</location>
    </subcellularLocation>
</comment>
<dbReference type="GO" id="GO:0005737">
    <property type="term" value="C:cytoplasm"/>
    <property type="evidence" value="ECO:0007669"/>
    <property type="project" value="UniProtKB-SubCell"/>
</dbReference>
<name>V8CA31_9HELI</name>
<dbReference type="STRING" id="1357400.HMPREF2086_00621"/>
<evidence type="ECO:0000259" key="4">
    <source>
        <dbReference type="Pfam" id="PF00210"/>
    </source>
</evidence>
<sequence>MKENTKSKKTKVIEQLRKMQADSIVLYMKVHNYHWNVRGSDFPQAHKALEEIYDEFADMFDDLAERVAQLGGTPVVTLSEALKLSKVKEETKTSFTSKETLKEVLKIYQQLEADFETLASLAEKEDDRVTTAYCDDKLGGLQKAIWMVEAQLA</sequence>
<gene>
    <name evidence="5" type="ORF">HMPREF2086_00621</name>
</gene>
<dbReference type="GO" id="GO:0016722">
    <property type="term" value="F:oxidoreductase activity, acting on metal ions"/>
    <property type="evidence" value="ECO:0007669"/>
    <property type="project" value="InterPro"/>
</dbReference>
<evidence type="ECO:0000313" key="5">
    <source>
        <dbReference type="EMBL" id="ETD23875.1"/>
    </source>
</evidence>
<dbReference type="PANTHER" id="PTHR42932">
    <property type="entry name" value="GENERAL STRESS PROTEIN 20U"/>
    <property type="match status" value="1"/>
</dbReference>
<evidence type="ECO:0000256" key="2">
    <source>
        <dbReference type="ARBA" id="ARBA00009497"/>
    </source>
</evidence>
<dbReference type="PIRSF" id="PIRSF005900">
    <property type="entry name" value="Dps"/>
    <property type="match status" value="1"/>
</dbReference>
<evidence type="ECO:0000313" key="6">
    <source>
        <dbReference type="Proteomes" id="UP000018731"/>
    </source>
</evidence>
<dbReference type="InterPro" id="IPR012347">
    <property type="entry name" value="Ferritin-like"/>
</dbReference>
<dbReference type="InterPro" id="IPR002177">
    <property type="entry name" value="DPS_DNA-bd"/>
</dbReference>
<comment type="caution">
    <text evidence="5">The sequence shown here is derived from an EMBL/GenBank/DDBJ whole genome shotgun (WGS) entry which is preliminary data.</text>
</comment>
<proteinExistence type="inferred from homology"/>
<dbReference type="HOGENOM" id="CLU_098183_2_2_7"/>
<dbReference type="RefSeq" id="WP_023927346.1">
    <property type="nucleotide sequence ID" value="NZ_KI669454.1"/>
</dbReference>
<dbReference type="PROSITE" id="PS00819">
    <property type="entry name" value="DPS_2"/>
    <property type="match status" value="1"/>
</dbReference>
<dbReference type="PATRIC" id="fig|1357400.3.peg.854"/>
<dbReference type="InterPro" id="IPR009078">
    <property type="entry name" value="Ferritin-like_SF"/>
</dbReference>
<dbReference type="Proteomes" id="UP000018731">
    <property type="component" value="Unassembled WGS sequence"/>
</dbReference>
<dbReference type="PANTHER" id="PTHR42932:SF1">
    <property type="entry name" value="GENERAL STRESS PROTEIN 20U"/>
    <property type="match status" value="1"/>
</dbReference>
<dbReference type="GO" id="GO:0008199">
    <property type="term" value="F:ferric iron binding"/>
    <property type="evidence" value="ECO:0007669"/>
    <property type="project" value="InterPro"/>
</dbReference>
<dbReference type="OrthoDB" id="9797687at2"/>
<accession>V8CA31</accession>
<dbReference type="InterPro" id="IPR008331">
    <property type="entry name" value="Ferritin_DPS_dom"/>
</dbReference>
<dbReference type="Pfam" id="PF00210">
    <property type="entry name" value="Ferritin"/>
    <property type="match status" value="1"/>
</dbReference>
<dbReference type="AlphaFoldDB" id="V8CA31"/>
<dbReference type="CDD" id="cd01043">
    <property type="entry name" value="DPS"/>
    <property type="match status" value="1"/>
</dbReference>
<dbReference type="EMBL" id="AZJI01000004">
    <property type="protein sequence ID" value="ETD23875.1"/>
    <property type="molecule type" value="Genomic_DNA"/>
</dbReference>
<organism evidence="5 6">
    <name type="scientific">Helicobacter macacae MIT 99-5501</name>
    <dbReference type="NCBI Taxonomy" id="1357400"/>
    <lineage>
        <taxon>Bacteria</taxon>
        <taxon>Pseudomonadati</taxon>
        <taxon>Campylobacterota</taxon>
        <taxon>Epsilonproteobacteria</taxon>
        <taxon>Campylobacterales</taxon>
        <taxon>Helicobacteraceae</taxon>
        <taxon>Helicobacter</taxon>
    </lineage>
</organism>
<comment type="similarity">
    <text evidence="2 3">Belongs to the Dps family.</text>
</comment>
<reference evidence="5 6" key="1">
    <citation type="journal article" date="2014" name="Genome Announc.">
        <title>Draft genome sequences of six enterohepatic helicobacter species isolated from humans and one from rhesus macaques.</title>
        <authorList>
            <person name="Shen Z."/>
            <person name="Sheh A."/>
            <person name="Young S.K."/>
            <person name="Abouelliel A."/>
            <person name="Ward D.V."/>
            <person name="Earl A.M."/>
            <person name="Fox J.G."/>
        </authorList>
    </citation>
    <scope>NUCLEOTIDE SEQUENCE [LARGE SCALE GENOMIC DNA]</scope>
    <source>
        <strain evidence="5 6">MIT 99-5501</strain>
    </source>
</reference>
<evidence type="ECO:0000256" key="3">
    <source>
        <dbReference type="RuleBase" id="RU003875"/>
    </source>
</evidence>
<feature type="domain" description="Ferritin/DPS" evidence="4">
    <location>
        <begin position="13"/>
        <end position="152"/>
    </location>
</feature>
<dbReference type="PRINTS" id="PR01346">
    <property type="entry name" value="HELNAPAPROT"/>
</dbReference>
<dbReference type="SUPFAM" id="SSF47240">
    <property type="entry name" value="Ferritin-like"/>
    <property type="match status" value="1"/>
</dbReference>
<evidence type="ECO:0000256" key="1">
    <source>
        <dbReference type="ARBA" id="ARBA00004496"/>
    </source>
</evidence>
<dbReference type="Gene3D" id="1.20.1260.10">
    <property type="match status" value="1"/>
</dbReference>
<protein>
    <recommendedName>
        <fullName evidence="4">Ferritin/DPS domain-containing protein</fullName>
    </recommendedName>
</protein>
<keyword evidence="6" id="KW-1185">Reference proteome</keyword>
<dbReference type="eggNOG" id="COG0783">
    <property type="taxonomic scope" value="Bacteria"/>
</dbReference>